<protein>
    <submittedName>
        <fullName evidence="1">Uncharacterized protein</fullName>
    </submittedName>
</protein>
<reference evidence="1 2" key="1">
    <citation type="submission" date="2017-09" db="EMBL/GenBank/DDBJ databases">
        <title>Large-scale bioinformatics analysis of Bacillus genomes uncovers conserved roles of natural products in bacterial physiology.</title>
        <authorList>
            <consortium name="Agbiome Team Llc"/>
            <person name="Bleich R.M."/>
            <person name="Grubbs K.J."/>
            <person name="Santa Maria K.C."/>
            <person name="Allen S.E."/>
            <person name="Farag S."/>
            <person name="Shank E.A."/>
            <person name="Bowers A."/>
        </authorList>
    </citation>
    <scope>NUCLEOTIDE SEQUENCE [LARGE SCALE GENOMIC DNA]</scope>
    <source>
        <strain evidence="1 2">AFS004017</strain>
    </source>
</reference>
<accession>A0A2A7W730</accession>
<dbReference type="EMBL" id="NUEL01000003">
    <property type="protein sequence ID" value="PEJ11506.1"/>
    <property type="molecule type" value="Genomic_DNA"/>
</dbReference>
<organism evidence="1 2">
    <name type="scientific">Bacillus wiedmannii</name>
    <dbReference type="NCBI Taxonomy" id="1890302"/>
    <lineage>
        <taxon>Bacteria</taxon>
        <taxon>Bacillati</taxon>
        <taxon>Bacillota</taxon>
        <taxon>Bacilli</taxon>
        <taxon>Bacillales</taxon>
        <taxon>Bacillaceae</taxon>
        <taxon>Bacillus</taxon>
        <taxon>Bacillus cereus group</taxon>
    </lineage>
</organism>
<sequence>MVGEKEYRFWKLFVIRYWHLGKCYYIIYFIYEKQKEKFRMAKEELKVEYLITVKANSDFCADIKGFNSLLESNKNISINAGKIAYKDIEVKYEIHTDHLEKENQRFFYTKFQFGDINRLKDFENLLSNIREIIFKTGNAPQILWDDISFYYSKEAYPLIFEVENLMRKLITKFMLTNVGMGWAKENIPAEVKDSVKGSKDETPDFLYKTDFIQLEKFLFKKYSSKPVDKLFENIKKANNESDLKLDELMQFVPRSNWEKYFSDLVDCDGEYLSKRWEKLYDLRNKVAHNRGLIRKDYEEIVTFSEDIRGTLYKAIESLDKITLTESQREEIAESTSDFGVFGSFITNYELLMKALSDYVELFDESTYKFDSIENRMFTVDRMTYKGYLSREDHIIICKALEIKEEMLNGRVYVTDSLEMIELNKELEIVTDRIDTLFMDKIFLDPSTTVVNN</sequence>
<dbReference type="Proteomes" id="UP000220045">
    <property type="component" value="Unassembled WGS sequence"/>
</dbReference>
<proteinExistence type="predicted"/>
<gene>
    <name evidence="1" type="ORF">CN684_00655</name>
</gene>
<comment type="caution">
    <text evidence="1">The sequence shown here is derived from an EMBL/GenBank/DDBJ whole genome shotgun (WGS) entry which is preliminary data.</text>
</comment>
<evidence type="ECO:0000313" key="2">
    <source>
        <dbReference type="Proteomes" id="UP000220045"/>
    </source>
</evidence>
<name>A0A2A7W730_9BACI</name>
<dbReference type="AlphaFoldDB" id="A0A2A7W730"/>
<evidence type="ECO:0000313" key="1">
    <source>
        <dbReference type="EMBL" id="PEJ11506.1"/>
    </source>
</evidence>